<dbReference type="AlphaFoldDB" id="A0A4S8LRU0"/>
<organism evidence="2 3">
    <name type="scientific">Dendrothele bispora (strain CBS 962.96)</name>
    <dbReference type="NCBI Taxonomy" id="1314807"/>
    <lineage>
        <taxon>Eukaryota</taxon>
        <taxon>Fungi</taxon>
        <taxon>Dikarya</taxon>
        <taxon>Basidiomycota</taxon>
        <taxon>Agaricomycotina</taxon>
        <taxon>Agaricomycetes</taxon>
        <taxon>Agaricomycetidae</taxon>
        <taxon>Agaricales</taxon>
        <taxon>Agaricales incertae sedis</taxon>
        <taxon>Dendrothele</taxon>
    </lineage>
</organism>
<proteinExistence type="predicted"/>
<keyword evidence="3" id="KW-1185">Reference proteome</keyword>
<feature type="compositionally biased region" description="Low complexity" evidence="1">
    <location>
        <begin position="290"/>
        <end position="301"/>
    </location>
</feature>
<dbReference type="EMBL" id="ML179292">
    <property type="protein sequence ID" value="THU91991.1"/>
    <property type="molecule type" value="Genomic_DNA"/>
</dbReference>
<sequence>MTSLLVRHSLRSIPASSTSVVRASYVRANCRIRARALHSSPIVLKKKQQATDLSDDMFGEVEEDLFSSKMTAVSSEAKATTTTTKAESSAPSKKLSAEEKTRRFEELFAKMEAYLDKDLAGKARRRTPPIRHSVWTHMLQLTTTREELERMTGMFGRWKDVTGSKLNEQFSELFIDRCTQLHCPHLALQVFGDPAKYSLPLSLSAARALLHSLHMLPPHGTNTGVCEADLPPADSNNRPTTVSDVMAAAALYRVYELKPIVSDLPSCAMVIAACLRHAYPARRPPTKAQSATSSTTATETSEAAEVEAGVETDAPAQTSTTPSVSTNRPKLPKGATHALNVADALLPQLKELLLKHSPPEKWAPLESKDRFKVSVSKVLAKKPNGTVKVVERTKVKERERDWVRWCLRKVDLLMWRRNQKVLPGAAGDKTGAEGVGEDGRLLWLKEWRMQAGHLKPGEVV</sequence>
<dbReference type="Proteomes" id="UP000297245">
    <property type="component" value="Unassembled WGS sequence"/>
</dbReference>
<name>A0A4S8LRU0_DENBC</name>
<evidence type="ECO:0000313" key="3">
    <source>
        <dbReference type="Proteomes" id="UP000297245"/>
    </source>
</evidence>
<reference evidence="2 3" key="1">
    <citation type="journal article" date="2019" name="Nat. Ecol. Evol.">
        <title>Megaphylogeny resolves global patterns of mushroom evolution.</title>
        <authorList>
            <person name="Varga T."/>
            <person name="Krizsan K."/>
            <person name="Foldi C."/>
            <person name="Dima B."/>
            <person name="Sanchez-Garcia M."/>
            <person name="Sanchez-Ramirez S."/>
            <person name="Szollosi G.J."/>
            <person name="Szarkandi J.G."/>
            <person name="Papp V."/>
            <person name="Albert L."/>
            <person name="Andreopoulos W."/>
            <person name="Angelini C."/>
            <person name="Antonin V."/>
            <person name="Barry K.W."/>
            <person name="Bougher N.L."/>
            <person name="Buchanan P."/>
            <person name="Buyck B."/>
            <person name="Bense V."/>
            <person name="Catcheside P."/>
            <person name="Chovatia M."/>
            <person name="Cooper J."/>
            <person name="Damon W."/>
            <person name="Desjardin D."/>
            <person name="Finy P."/>
            <person name="Geml J."/>
            <person name="Haridas S."/>
            <person name="Hughes K."/>
            <person name="Justo A."/>
            <person name="Karasinski D."/>
            <person name="Kautmanova I."/>
            <person name="Kiss B."/>
            <person name="Kocsube S."/>
            <person name="Kotiranta H."/>
            <person name="LaButti K.M."/>
            <person name="Lechner B.E."/>
            <person name="Liimatainen K."/>
            <person name="Lipzen A."/>
            <person name="Lukacs Z."/>
            <person name="Mihaltcheva S."/>
            <person name="Morgado L.N."/>
            <person name="Niskanen T."/>
            <person name="Noordeloos M.E."/>
            <person name="Ohm R.A."/>
            <person name="Ortiz-Santana B."/>
            <person name="Ovrebo C."/>
            <person name="Racz N."/>
            <person name="Riley R."/>
            <person name="Savchenko A."/>
            <person name="Shiryaev A."/>
            <person name="Soop K."/>
            <person name="Spirin V."/>
            <person name="Szebenyi C."/>
            <person name="Tomsovsky M."/>
            <person name="Tulloss R.E."/>
            <person name="Uehling J."/>
            <person name="Grigoriev I.V."/>
            <person name="Vagvolgyi C."/>
            <person name="Papp T."/>
            <person name="Martin F.M."/>
            <person name="Miettinen O."/>
            <person name="Hibbett D.S."/>
            <person name="Nagy L.G."/>
        </authorList>
    </citation>
    <scope>NUCLEOTIDE SEQUENCE [LARGE SCALE GENOMIC DNA]</scope>
    <source>
        <strain evidence="2 3">CBS 962.96</strain>
    </source>
</reference>
<gene>
    <name evidence="2" type="ORF">K435DRAFT_967876</name>
</gene>
<feature type="region of interest" description="Disordered" evidence="1">
    <location>
        <begin position="72"/>
        <end position="97"/>
    </location>
</feature>
<feature type="compositionally biased region" description="Low complexity" evidence="1">
    <location>
        <begin position="72"/>
        <end position="94"/>
    </location>
</feature>
<feature type="compositionally biased region" description="Polar residues" evidence="1">
    <location>
        <begin position="315"/>
        <end position="328"/>
    </location>
</feature>
<dbReference type="OrthoDB" id="565731at2759"/>
<feature type="region of interest" description="Disordered" evidence="1">
    <location>
        <begin position="282"/>
        <end position="333"/>
    </location>
</feature>
<evidence type="ECO:0000256" key="1">
    <source>
        <dbReference type="SAM" id="MobiDB-lite"/>
    </source>
</evidence>
<accession>A0A4S8LRU0</accession>
<evidence type="ECO:0000313" key="2">
    <source>
        <dbReference type="EMBL" id="THU91991.1"/>
    </source>
</evidence>
<protein>
    <submittedName>
        <fullName evidence="2">Uncharacterized protein</fullName>
    </submittedName>
</protein>